<keyword evidence="5" id="KW-0966">Cell projection</keyword>
<keyword evidence="1 2" id="KW-0175">Coiled coil</keyword>
<keyword evidence="6" id="KW-1185">Reference proteome</keyword>
<evidence type="ECO:0000313" key="6">
    <source>
        <dbReference type="Proteomes" id="UP000037460"/>
    </source>
</evidence>
<feature type="coiled-coil region" evidence="2">
    <location>
        <begin position="86"/>
        <end position="170"/>
    </location>
</feature>
<sequence length="496" mass="59020">MPFRGRIAYPSYVDKTLFGNPHEFVVKRAATMPAGLKDQVVISSEELQTMAYRSRLGPAEASEKQMDRDRLHHLSNDRKAKWPNTIEANRERKEKLRLEKMDAEERLRLEIDKEEAALQEEKRRLAIERANKMLYDSTDRVKSLHSKLMLADVMEERERQIELKKRLRLREIENEERWYQKQQDAIRRMDAEEDLRDEEEMTKRAAVAKVRQEQIESQMADQAERIAEMKREGVAMKQMAIADAEAEHRRRLENLEHEKRARAELVEANEFLLKRRAEDQALLEAEEKRMLAYASHKEKDLLERRDREEARFKERQAWRQQLIDRQIAKLTDMNKASNQRLEKQAMEVQAKAQAARERLDEQKKTELLVMHMSRQQQMRWKAERAAQEKAEDHHYVSEMQKLNATLREEHAMAIRAKFERNKLRDEGLLLQMAEKTDKLDTEKLEEMYESEMTKQFGKDEDAIFDQYAQMCLDEYVAQGKNPKPIEMVMKKIKSAH</sequence>
<dbReference type="Proteomes" id="UP000037460">
    <property type="component" value="Unassembled WGS sequence"/>
</dbReference>
<feature type="coiled-coil region" evidence="2">
    <location>
        <begin position="338"/>
        <end position="365"/>
    </location>
</feature>
<evidence type="ECO:0000256" key="1">
    <source>
        <dbReference type="ARBA" id="ARBA00023054"/>
    </source>
</evidence>
<name>A0A0M0JGB7_9EUKA</name>
<feature type="region of interest" description="Disordered" evidence="3">
    <location>
        <begin position="56"/>
        <end position="80"/>
    </location>
</feature>
<keyword evidence="5" id="KW-0282">Flagellum</keyword>
<protein>
    <submittedName>
        <fullName evidence="5">Flagellar associated protein</fullName>
    </submittedName>
</protein>
<evidence type="ECO:0000313" key="5">
    <source>
        <dbReference type="EMBL" id="KOO25646.1"/>
    </source>
</evidence>
<evidence type="ECO:0000259" key="4">
    <source>
        <dbReference type="Pfam" id="PF13868"/>
    </source>
</evidence>
<dbReference type="AlphaFoldDB" id="A0A0M0JGB7"/>
<feature type="domain" description="Trichohyalin-plectin-homology" evidence="4">
    <location>
        <begin position="135"/>
        <end position="479"/>
    </location>
</feature>
<dbReference type="PANTHER" id="PTHR28663">
    <property type="entry name" value="COILED-COIL DOMAIN-CONTAINING PROTEIN 173"/>
    <property type="match status" value="1"/>
</dbReference>
<dbReference type="EMBL" id="JWZX01002948">
    <property type="protein sequence ID" value="KOO25646.1"/>
    <property type="molecule type" value="Genomic_DNA"/>
</dbReference>
<evidence type="ECO:0000256" key="2">
    <source>
        <dbReference type="SAM" id="Coils"/>
    </source>
</evidence>
<comment type="caution">
    <text evidence="5">The sequence shown here is derived from an EMBL/GenBank/DDBJ whole genome shotgun (WGS) entry which is preliminary data.</text>
</comment>
<dbReference type="PANTHER" id="PTHR28663:SF1">
    <property type="entry name" value="CILIA- AND FLAGELLA- ASSOCIATED PROTEIN 210"/>
    <property type="match status" value="1"/>
</dbReference>
<dbReference type="InterPro" id="IPR043597">
    <property type="entry name" value="TPH_dom"/>
</dbReference>
<gene>
    <name evidence="5" type="ORF">Ctob_003622</name>
</gene>
<organism evidence="5 6">
    <name type="scientific">Chrysochromulina tobinii</name>
    <dbReference type="NCBI Taxonomy" id="1460289"/>
    <lineage>
        <taxon>Eukaryota</taxon>
        <taxon>Haptista</taxon>
        <taxon>Haptophyta</taxon>
        <taxon>Prymnesiophyceae</taxon>
        <taxon>Prymnesiales</taxon>
        <taxon>Chrysochromulinaceae</taxon>
        <taxon>Chrysochromulina</taxon>
    </lineage>
</organism>
<dbReference type="Pfam" id="PF13868">
    <property type="entry name" value="TPH"/>
    <property type="match status" value="1"/>
</dbReference>
<dbReference type="OrthoDB" id="331765at2759"/>
<evidence type="ECO:0000256" key="3">
    <source>
        <dbReference type="SAM" id="MobiDB-lite"/>
    </source>
</evidence>
<feature type="compositionally biased region" description="Basic and acidic residues" evidence="3">
    <location>
        <begin position="61"/>
        <end position="80"/>
    </location>
</feature>
<accession>A0A0M0JGB7</accession>
<reference evidence="6" key="1">
    <citation type="journal article" date="2015" name="PLoS Genet.">
        <title>Genome Sequence and Transcriptome Analyses of Chrysochromulina tobin: Metabolic Tools for Enhanced Algal Fitness in the Prominent Order Prymnesiales (Haptophyceae).</title>
        <authorList>
            <person name="Hovde B.T."/>
            <person name="Deodato C.R."/>
            <person name="Hunsperger H.M."/>
            <person name="Ryken S.A."/>
            <person name="Yost W."/>
            <person name="Jha R.K."/>
            <person name="Patterson J."/>
            <person name="Monnat R.J. Jr."/>
            <person name="Barlow S.B."/>
            <person name="Starkenburg S.R."/>
            <person name="Cattolico R.A."/>
        </authorList>
    </citation>
    <scope>NUCLEOTIDE SEQUENCE</scope>
    <source>
        <strain evidence="6">CCMP291</strain>
    </source>
</reference>
<proteinExistence type="predicted"/>
<keyword evidence="5" id="KW-0969">Cilium</keyword>
<dbReference type="InterPro" id="IPR039986">
    <property type="entry name" value="CFAP210"/>
</dbReference>